<evidence type="ECO:0000313" key="2">
    <source>
        <dbReference type="Proteomes" id="UP000242715"/>
    </source>
</evidence>
<reference evidence="2" key="1">
    <citation type="journal article" date="2017" name="Front. Plant Sci.">
        <title>Climate Clever Clovers: New Paradigm to Reduce the Environmental Footprint of Ruminants by Breeding Low Methanogenic Forages Utilizing Haplotype Variation.</title>
        <authorList>
            <person name="Kaur P."/>
            <person name="Appels R."/>
            <person name="Bayer P.E."/>
            <person name="Keeble-Gagnere G."/>
            <person name="Wang J."/>
            <person name="Hirakawa H."/>
            <person name="Shirasawa K."/>
            <person name="Vercoe P."/>
            <person name="Stefanova K."/>
            <person name="Durmic Z."/>
            <person name="Nichols P."/>
            <person name="Revell C."/>
            <person name="Isobe S.N."/>
            <person name="Edwards D."/>
            <person name="Erskine W."/>
        </authorList>
    </citation>
    <scope>NUCLEOTIDE SEQUENCE [LARGE SCALE GENOMIC DNA]</scope>
    <source>
        <strain evidence="2">cv. Daliak</strain>
    </source>
</reference>
<dbReference type="Proteomes" id="UP000242715">
    <property type="component" value="Unassembled WGS sequence"/>
</dbReference>
<sequence length="97" mass="10984">MLPSMVKACLLEISYGLELLDVESQGIKGTRLKLGTQDVVDNEPKIKVTASWVKLRKMELEVLVMNNAFPGTENVCSGLYEPVHVMLEPVHNFRYMF</sequence>
<dbReference type="EMBL" id="DF973248">
    <property type="protein sequence ID" value="GAU22538.1"/>
    <property type="molecule type" value="Genomic_DNA"/>
</dbReference>
<protein>
    <submittedName>
        <fullName evidence="1">Uncharacterized protein</fullName>
    </submittedName>
</protein>
<accession>A0A2Z6LWH4</accession>
<gene>
    <name evidence="1" type="ORF">TSUD_296580</name>
</gene>
<dbReference type="AlphaFoldDB" id="A0A2Z6LWH4"/>
<proteinExistence type="predicted"/>
<evidence type="ECO:0000313" key="1">
    <source>
        <dbReference type="EMBL" id="GAU22538.1"/>
    </source>
</evidence>
<name>A0A2Z6LWH4_TRISU</name>
<organism evidence="1 2">
    <name type="scientific">Trifolium subterraneum</name>
    <name type="common">Subterranean clover</name>
    <dbReference type="NCBI Taxonomy" id="3900"/>
    <lineage>
        <taxon>Eukaryota</taxon>
        <taxon>Viridiplantae</taxon>
        <taxon>Streptophyta</taxon>
        <taxon>Embryophyta</taxon>
        <taxon>Tracheophyta</taxon>
        <taxon>Spermatophyta</taxon>
        <taxon>Magnoliopsida</taxon>
        <taxon>eudicotyledons</taxon>
        <taxon>Gunneridae</taxon>
        <taxon>Pentapetalae</taxon>
        <taxon>rosids</taxon>
        <taxon>fabids</taxon>
        <taxon>Fabales</taxon>
        <taxon>Fabaceae</taxon>
        <taxon>Papilionoideae</taxon>
        <taxon>50 kb inversion clade</taxon>
        <taxon>NPAAA clade</taxon>
        <taxon>Hologalegina</taxon>
        <taxon>IRL clade</taxon>
        <taxon>Trifolieae</taxon>
        <taxon>Trifolium</taxon>
    </lineage>
</organism>
<keyword evidence="2" id="KW-1185">Reference proteome</keyword>